<dbReference type="SUPFAM" id="SSF53067">
    <property type="entry name" value="Actin-like ATPase domain"/>
    <property type="match status" value="1"/>
</dbReference>
<dbReference type="InterPro" id="IPR000600">
    <property type="entry name" value="ROK"/>
</dbReference>
<dbReference type="Pfam" id="PF00480">
    <property type="entry name" value="ROK"/>
    <property type="match status" value="1"/>
</dbReference>
<dbReference type="InterPro" id="IPR036390">
    <property type="entry name" value="WH_DNA-bd_sf"/>
</dbReference>
<evidence type="ECO:0000313" key="3">
    <source>
        <dbReference type="Proteomes" id="UP000555552"/>
    </source>
</evidence>
<dbReference type="EMBL" id="JABEMA010000217">
    <property type="protein sequence ID" value="NNH23898.1"/>
    <property type="molecule type" value="Genomic_DNA"/>
</dbReference>
<dbReference type="InterPro" id="IPR036388">
    <property type="entry name" value="WH-like_DNA-bd_sf"/>
</dbReference>
<dbReference type="Gene3D" id="1.10.10.10">
    <property type="entry name" value="Winged helix-like DNA-binding domain superfamily/Winged helix DNA-binding domain"/>
    <property type="match status" value="1"/>
</dbReference>
<proteinExistence type="inferred from homology"/>
<organism evidence="2 3">
    <name type="scientific">Pseudokineococcus marinus</name>
    <dbReference type="NCBI Taxonomy" id="351215"/>
    <lineage>
        <taxon>Bacteria</taxon>
        <taxon>Bacillati</taxon>
        <taxon>Actinomycetota</taxon>
        <taxon>Actinomycetes</taxon>
        <taxon>Kineosporiales</taxon>
        <taxon>Kineosporiaceae</taxon>
        <taxon>Pseudokineococcus</taxon>
    </lineage>
</organism>
<dbReference type="AlphaFoldDB" id="A0A849C2M2"/>
<reference evidence="2 3" key="1">
    <citation type="submission" date="2020-05" db="EMBL/GenBank/DDBJ databases">
        <title>MicrobeNet Type strains.</title>
        <authorList>
            <person name="Nicholson A.C."/>
        </authorList>
    </citation>
    <scope>NUCLEOTIDE SEQUENCE [LARGE SCALE GENOMIC DNA]</scope>
    <source>
        <strain evidence="2 3">JCM 14547</strain>
    </source>
</reference>
<name>A0A849C2M2_9ACTN</name>
<dbReference type="Proteomes" id="UP000555552">
    <property type="component" value="Unassembled WGS sequence"/>
</dbReference>
<evidence type="ECO:0000313" key="2">
    <source>
        <dbReference type="EMBL" id="NNH23898.1"/>
    </source>
</evidence>
<protein>
    <submittedName>
        <fullName evidence="2">ROK family transcriptional regulator</fullName>
    </submittedName>
</protein>
<dbReference type="RefSeq" id="WP_171203681.1">
    <property type="nucleotide sequence ID" value="NZ_BAAANP010000004.1"/>
</dbReference>
<dbReference type="Gene3D" id="3.30.420.40">
    <property type="match status" value="2"/>
</dbReference>
<evidence type="ECO:0000256" key="1">
    <source>
        <dbReference type="ARBA" id="ARBA00006479"/>
    </source>
</evidence>
<dbReference type="SUPFAM" id="SSF46785">
    <property type="entry name" value="Winged helix' DNA-binding domain"/>
    <property type="match status" value="1"/>
</dbReference>
<keyword evidence="3" id="KW-1185">Reference proteome</keyword>
<comment type="similarity">
    <text evidence="1">Belongs to the ROK (NagC/XylR) family.</text>
</comment>
<gene>
    <name evidence="2" type="ORF">HLB09_12525</name>
</gene>
<dbReference type="PANTHER" id="PTHR18964:SF149">
    <property type="entry name" value="BIFUNCTIONAL UDP-N-ACETYLGLUCOSAMINE 2-EPIMERASE_N-ACETYLMANNOSAMINE KINASE"/>
    <property type="match status" value="1"/>
</dbReference>
<sequence length="392" mass="40278">MRRHNLSVLLSAVHRDGPLTRAQLTGALGLSRSTVGDLVGGLAEAGLVHEGRPRAAAGRGVGRPSLVVTPRERSATVLALYLDVHWLRAAVVGLGGAVLERGTVQVPSEAPPDRVAALAGDLAARLVPEAADRARLVGAGVAVPGTVRAGAGVVGLAPNLGWVEQPVGEQVAGELEARLGRGLAVAVGNDADLGVLAECRRGAARDTADVVYLCGTWGLGGGVVSGGHRLTGSRGFAGEVGHIGVDPEGRPCHCGSRGCWEAETSAAAWAAPLDVDPEAPDVAERLLERLDRGGVAARRTRERVSRSFARGLASVVNVLDPHVVLVGAGLWRDLWPVVEDDVLPWVERLVLPALRGHVDVRLAGLGADSTLVGAAELALAPLLDDPLALAPA</sequence>
<accession>A0A849C2M2</accession>
<comment type="caution">
    <text evidence="2">The sequence shown here is derived from an EMBL/GenBank/DDBJ whole genome shotgun (WGS) entry which is preliminary data.</text>
</comment>
<dbReference type="InterPro" id="IPR043129">
    <property type="entry name" value="ATPase_NBD"/>
</dbReference>
<dbReference type="PANTHER" id="PTHR18964">
    <property type="entry name" value="ROK (REPRESSOR, ORF, KINASE) FAMILY"/>
    <property type="match status" value="1"/>
</dbReference>